<name>A0A857F2S7_9GAMM</name>
<sequence length="807" mass="89522">MKLGSFAVSVPQYKIETQVIYQTIRTPTVFECMLMRLCKSYRKTPEIAQLTLAQIFEQQLGVTSASALVGPCVEDLIYLGVLACPASENYMSLRLADISLTPEGLNFLARERLPGRQQQTKVQHLFLPLSNTVQPLRASNLPGTPTSTVFISKDVLEPQDCSAWIRQELEKERHPWKTANTEIHSVQSSVAGVVWEQHQITIECDGSGVLSVKAPGSANFEQWLQMAAADIVWQHILQPILTSEPAANWPRLSDESIRHATEIAPLSRAADSTTDPSATLLHVITNDAEKDNYFGENLILLHGKKSSILGITILLRNAEPEIRQLDSKKGSLWLEMRVPEGLPAGLATLRIQKKDGAPQAHFSGWGNVFWRGQAQRAALSLTADSTISAEIWQRLQAELQSGLNATHSATAHALTSLWLTPQETITHWQSRNEVHPVAEWLADASEFAAALERFTPHSRAQWQPYWLNTLKALMMAGVTRLQTPIQPDEAIHYLTVLNQLVPDHSSDFSALLLDHCSPLTDVASLEQLRKAVGPTSVLPNSLLSSTLLQIWLAEVLTDAPLTLHEPHAFAQSLTTLRNAQQDVLRNVGMKSLTDAATGNLSLKSVKTSALTSVTQWQNAVAALGTLRAAVTSASFSLIDEFDTQVQAWRELATQKLAHPEAPGKRFVIFDTSALIEYPNLPSRLQQNDTPVIARRVHQELDHLKTSDNPNKARRAREAIRTLEQIHKIVRYESEVMELLPADLEPTSDNRILSVALYLRLSDVILVTADKNFRNIACAENITAILPSEYKEMSHGKTRPRNTGEIVK</sequence>
<dbReference type="KEGG" id="yca:F0T03_18985"/>
<protein>
    <recommendedName>
        <fullName evidence="1">PIN domain-containing protein</fullName>
    </recommendedName>
</protein>
<proteinExistence type="predicted"/>
<dbReference type="InterPro" id="IPR029060">
    <property type="entry name" value="PIN-like_dom_sf"/>
</dbReference>
<dbReference type="RefSeq" id="WP_159680029.1">
    <property type="nucleotide sequence ID" value="NZ_CP043727.1"/>
</dbReference>
<feature type="domain" description="PIN" evidence="1">
    <location>
        <begin position="665"/>
        <end position="774"/>
    </location>
</feature>
<gene>
    <name evidence="2" type="ORF">F0T03_18985</name>
</gene>
<dbReference type="Proteomes" id="UP000464402">
    <property type="component" value="Chromosome"/>
</dbReference>
<dbReference type="Pfam" id="PF13638">
    <property type="entry name" value="PIN_4"/>
    <property type="match status" value="1"/>
</dbReference>
<dbReference type="SUPFAM" id="SSF88723">
    <property type="entry name" value="PIN domain-like"/>
    <property type="match status" value="1"/>
</dbReference>
<organism evidence="2 3">
    <name type="scientific">Yersinia canariae</name>
    <dbReference type="NCBI Taxonomy" id="2607663"/>
    <lineage>
        <taxon>Bacteria</taxon>
        <taxon>Pseudomonadati</taxon>
        <taxon>Pseudomonadota</taxon>
        <taxon>Gammaproteobacteria</taxon>
        <taxon>Enterobacterales</taxon>
        <taxon>Yersiniaceae</taxon>
        <taxon>Yersinia</taxon>
    </lineage>
</organism>
<keyword evidence="3" id="KW-1185">Reference proteome</keyword>
<evidence type="ECO:0000313" key="3">
    <source>
        <dbReference type="Proteomes" id="UP000464402"/>
    </source>
</evidence>
<reference evidence="3" key="1">
    <citation type="submission" date="2019-09" db="EMBL/GenBank/DDBJ databases">
        <title>Yersinia canariae sp. nov., isolated from a human yersiniosis case.</title>
        <authorList>
            <person name="Nguyen S.V."/>
            <person name="Greig D."/>
            <person name="Hurley D."/>
            <person name="Cao Y."/>
            <person name="McCabe E."/>
            <person name="Mitchell M."/>
            <person name="Jenkins C."/>
            <person name="Fanning S."/>
        </authorList>
    </citation>
    <scope>NUCLEOTIDE SEQUENCE [LARGE SCALE GENOMIC DNA]</scope>
    <source>
        <strain evidence="3">NCTC 14382</strain>
    </source>
</reference>
<evidence type="ECO:0000259" key="1">
    <source>
        <dbReference type="SMART" id="SM00670"/>
    </source>
</evidence>
<dbReference type="Gene3D" id="3.40.50.1010">
    <property type="entry name" value="5'-nuclease"/>
    <property type="match status" value="1"/>
</dbReference>
<dbReference type="CDD" id="cd09883">
    <property type="entry name" value="PIN_VapC_PhoHL-ATPase"/>
    <property type="match status" value="1"/>
</dbReference>
<dbReference type="AlphaFoldDB" id="A0A857F2S7"/>
<dbReference type="EMBL" id="CP043727">
    <property type="protein sequence ID" value="QHB34037.1"/>
    <property type="molecule type" value="Genomic_DNA"/>
</dbReference>
<evidence type="ECO:0000313" key="2">
    <source>
        <dbReference type="EMBL" id="QHB34037.1"/>
    </source>
</evidence>
<dbReference type="SMART" id="SM00670">
    <property type="entry name" value="PINc"/>
    <property type="match status" value="1"/>
</dbReference>
<dbReference type="InterPro" id="IPR002716">
    <property type="entry name" value="PIN_dom"/>
</dbReference>
<accession>A0A857F2S7</accession>